<dbReference type="InterPro" id="IPR023286">
    <property type="entry name" value="ABATE_dom_sf"/>
</dbReference>
<dbReference type="PANTHER" id="PTHR35525">
    <property type="entry name" value="BLL6575 PROTEIN"/>
    <property type="match status" value="1"/>
</dbReference>
<dbReference type="RefSeq" id="WP_344640162.1">
    <property type="nucleotide sequence ID" value="NZ_BAAATR010000041.1"/>
</dbReference>
<evidence type="ECO:0000313" key="3">
    <source>
        <dbReference type="EMBL" id="GAA2270488.1"/>
    </source>
</evidence>
<gene>
    <name evidence="3" type="ORF">GCM10010430_65230</name>
</gene>
<dbReference type="Gene3D" id="1.10.3300.10">
    <property type="entry name" value="Jann2411-like domain"/>
    <property type="match status" value="1"/>
</dbReference>
<accession>A0ABN3EUP4</accession>
<protein>
    <submittedName>
        <fullName evidence="3">CGNR zinc finger domain-containing protein</fullName>
    </submittedName>
</protein>
<comment type="caution">
    <text evidence="3">The sequence shown here is derived from an EMBL/GenBank/DDBJ whole genome shotgun (WGS) entry which is preliminary data.</text>
</comment>
<sequence>MSSPTASAVDDLPLTGESLALDLVNTTFIQGGARGALVDALREPADLDHWLRTRSADFGEPLRPLLDDGAPATRFHLDRYRELRAALRDLAAATVSGTTPPPGTVAAVNAAARLSTGWLELDPDRPGVRIPRWTEPDLHLVALGEVAAAAVALFTGPSAGQVRACPAPDCILYFVKSHARREWCTSACGNRVRVARHSRRHREPGAGEPPAEPATGRRTEPAA</sequence>
<reference evidence="3 4" key="1">
    <citation type="journal article" date="2019" name="Int. J. Syst. Evol. Microbiol.">
        <title>The Global Catalogue of Microorganisms (GCM) 10K type strain sequencing project: providing services to taxonomists for standard genome sequencing and annotation.</title>
        <authorList>
            <consortium name="The Broad Institute Genomics Platform"/>
            <consortium name="The Broad Institute Genome Sequencing Center for Infectious Disease"/>
            <person name="Wu L."/>
            <person name="Ma J."/>
        </authorList>
    </citation>
    <scope>NUCLEOTIDE SEQUENCE [LARGE SCALE GENOMIC DNA]</scope>
    <source>
        <strain evidence="3 4">JCM 7356</strain>
    </source>
</reference>
<evidence type="ECO:0000313" key="4">
    <source>
        <dbReference type="Proteomes" id="UP001500305"/>
    </source>
</evidence>
<feature type="region of interest" description="Disordered" evidence="1">
    <location>
        <begin position="195"/>
        <end position="223"/>
    </location>
</feature>
<dbReference type="SUPFAM" id="SSF160904">
    <property type="entry name" value="Jann2411-like"/>
    <property type="match status" value="1"/>
</dbReference>
<dbReference type="PANTHER" id="PTHR35525:SF3">
    <property type="entry name" value="BLL6575 PROTEIN"/>
    <property type="match status" value="1"/>
</dbReference>
<organism evidence="3 4">
    <name type="scientific">Kitasatospora cystarginea</name>
    <dbReference type="NCBI Taxonomy" id="58350"/>
    <lineage>
        <taxon>Bacteria</taxon>
        <taxon>Bacillati</taxon>
        <taxon>Actinomycetota</taxon>
        <taxon>Actinomycetes</taxon>
        <taxon>Kitasatosporales</taxon>
        <taxon>Streptomycetaceae</taxon>
        <taxon>Kitasatospora</taxon>
    </lineage>
</organism>
<dbReference type="Pfam" id="PF07336">
    <property type="entry name" value="ABATE"/>
    <property type="match status" value="1"/>
</dbReference>
<dbReference type="EMBL" id="BAAATR010000041">
    <property type="protein sequence ID" value="GAA2270488.1"/>
    <property type="molecule type" value="Genomic_DNA"/>
</dbReference>
<proteinExistence type="predicted"/>
<dbReference type="Proteomes" id="UP001500305">
    <property type="component" value="Unassembled WGS sequence"/>
</dbReference>
<dbReference type="InterPro" id="IPR010852">
    <property type="entry name" value="ABATE"/>
</dbReference>
<evidence type="ECO:0000259" key="2">
    <source>
        <dbReference type="Pfam" id="PF11706"/>
    </source>
</evidence>
<dbReference type="Pfam" id="PF11706">
    <property type="entry name" value="zf-CGNR"/>
    <property type="match status" value="1"/>
</dbReference>
<keyword evidence="4" id="KW-1185">Reference proteome</keyword>
<feature type="domain" description="Zinc finger CGNR" evidence="2">
    <location>
        <begin position="162"/>
        <end position="201"/>
    </location>
</feature>
<dbReference type="InterPro" id="IPR021005">
    <property type="entry name" value="Znf_CGNR"/>
</dbReference>
<evidence type="ECO:0000256" key="1">
    <source>
        <dbReference type="SAM" id="MobiDB-lite"/>
    </source>
</evidence>
<name>A0ABN3EUP4_9ACTN</name>